<evidence type="ECO:0000313" key="2">
    <source>
        <dbReference type="Proteomes" id="UP000184782"/>
    </source>
</evidence>
<dbReference type="PANTHER" id="PTHR40658">
    <property type="match status" value="1"/>
</dbReference>
<evidence type="ECO:0000313" key="1">
    <source>
        <dbReference type="EMBL" id="SIO30212.1"/>
    </source>
</evidence>
<dbReference type="Proteomes" id="UP000184782">
    <property type="component" value="Unassembled WGS sequence"/>
</dbReference>
<accession>A0A1N6IDY7</accession>
<dbReference type="Pfam" id="PF08020">
    <property type="entry name" value="DUF1706"/>
    <property type="match status" value="1"/>
</dbReference>
<dbReference type="STRING" id="59733.SAMN05421769_3353"/>
<dbReference type="OrthoDB" id="9786621at2"/>
<dbReference type="RefSeq" id="WP_074231663.1">
    <property type="nucleotide sequence ID" value="NZ_FSRQ01000003.1"/>
</dbReference>
<name>A0A1N6IDY7_9FLAO</name>
<gene>
    <name evidence="1" type="ORF">SAMN05421769_3353</name>
</gene>
<evidence type="ECO:0008006" key="3">
    <source>
        <dbReference type="Google" id="ProtNLM"/>
    </source>
</evidence>
<dbReference type="Gene3D" id="1.20.120.450">
    <property type="entry name" value="dinb family like domain"/>
    <property type="match status" value="1"/>
</dbReference>
<organism evidence="1 2">
    <name type="scientific">Chryseobacterium scophthalmum</name>
    <dbReference type="NCBI Taxonomy" id="59733"/>
    <lineage>
        <taxon>Bacteria</taxon>
        <taxon>Pseudomonadati</taxon>
        <taxon>Bacteroidota</taxon>
        <taxon>Flavobacteriia</taxon>
        <taxon>Flavobacteriales</taxon>
        <taxon>Weeksellaceae</taxon>
        <taxon>Chryseobacterium group</taxon>
        <taxon>Chryseobacterium</taxon>
    </lineage>
</organism>
<protein>
    <recommendedName>
        <fullName evidence="3">ClbS/DfsB family four-helix bundle protein</fullName>
    </recommendedName>
</protein>
<dbReference type="AlphaFoldDB" id="A0A1N6IDY7"/>
<dbReference type="InterPro" id="IPR034660">
    <property type="entry name" value="DinB/YfiT-like"/>
</dbReference>
<dbReference type="PANTHER" id="PTHR40658:SF3">
    <property type="entry name" value="CLBS_DFSB FAMILY FOUR-HELIX BUNDLE PROTEIN"/>
    <property type="match status" value="1"/>
</dbReference>
<proteinExistence type="predicted"/>
<dbReference type="EMBL" id="FSRQ01000003">
    <property type="protein sequence ID" value="SIO30212.1"/>
    <property type="molecule type" value="Genomic_DNA"/>
</dbReference>
<sequence>MAIPSNKEELIIAIESNYKKLKAEINSIPEDLSDVKTLEGHSKGTEMSVKNLLSYLIGWGELVLKWNSKKELNEIVDFPETGYKWNELGKLAQKFYQDYENEDFCELKLKLDSTVEKILVLINSKSNDQLYGTSWYEKYTLGRMIQFNTSSPYSNARLRLRKWKKEQGFK</sequence>
<keyword evidence="2" id="KW-1185">Reference proteome</keyword>
<dbReference type="PIRSF" id="PIRSF031551">
    <property type="entry name" value="DUF1706"/>
    <property type="match status" value="1"/>
</dbReference>
<reference evidence="2" key="1">
    <citation type="submission" date="2016-12" db="EMBL/GenBank/DDBJ databases">
        <authorList>
            <person name="Varghese N."/>
            <person name="Submissions S."/>
        </authorList>
    </citation>
    <scope>NUCLEOTIDE SEQUENCE [LARGE SCALE GENOMIC DNA]</scope>
    <source>
        <strain evidence="2">DSM 16779</strain>
    </source>
</reference>
<dbReference type="InterPro" id="IPR012550">
    <property type="entry name" value="DUF1706"/>
</dbReference>